<feature type="compositionally biased region" description="Pro residues" evidence="2">
    <location>
        <begin position="205"/>
        <end position="215"/>
    </location>
</feature>
<evidence type="ECO:0000256" key="3">
    <source>
        <dbReference type="SAM" id="SignalP"/>
    </source>
</evidence>
<evidence type="ECO:0000313" key="4">
    <source>
        <dbReference type="EMBL" id="KAE8241644.1"/>
    </source>
</evidence>
<protein>
    <recommendedName>
        <fullName evidence="6">RlpA-like protein double-psi beta-barrel domain-containing protein</fullName>
    </recommendedName>
</protein>
<feature type="signal peptide" evidence="3">
    <location>
        <begin position="1"/>
        <end position="21"/>
    </location>
</feature>
<evidence type="ECO:0000313" key="5">
    <source>
        <dbReference type="Proteomes" id="UP000077521"/>
    </source>
</evidence>
<feature type="compositionally biased region" description="Polar residues" evidence="2">
    <location>
        <begin position="261"/>
        <end position="279"/>
    </location>
</feature>
<dbReference type="SUPFAM" id="SSF50685">
    <property type="entry name" value="Barwin-like endoglucanases"/>
    <property type="match status" value="1"/>
</dbReference>
<feature type="compositionally biased region" description="Low complexity" evidence="2">
    <location>
        <begin position="216"/>
        <end position="254"/>
    </location>
</feature>
<accession>A0A177T9U1</accession>
<evidence type="ECO:0000256" key="2">
    <source>
        <dbReference type="SAM" id="MobiDB-lite"/>
    </source>
</evidence>
<dbReference type="InterPro" id="IPR036908">
    <property type="entry name" value="RlpA-like_sf"/>
</dbReference>
<feature type="chain" id="PRO_5043915546" description="RlpA-like protein double-psi beta-barrel domain-containing protein" evidence="3">
    <location>
        <begin position="22"/>
        <end position="291"/>
    </location>
</feature>
<dbReference type="AlphaFoldDB" id="A0A177T9U1"/>
<dbReference type="EMBL" id="LWDF02000876">
    <property type="protein sequence ID" value="KAE8241644.1"/>
    <property type="molecule type" value="Genomic_DNA"/>
</dbReference>
<proteinExistence type="predicted"/>
<comment type="caution">
    <text evidence="4">The sequence shown here is derived from an EMBL/GenBank/DDBJ whole genome shotgun (WGS) entry which is preliminary data.</text>
</comment>
<sequence length="291" mass="31166">MRASVLFPAALLALAASSVASNSHNAIRRPSLPRRLDSAPNSALSDPIVERGLLDALWRRFTGRATWYGVGVTMGACGKWTTPDTRAVALNIQLYGNPDAQSAWCGKKLRITKGGRTSIATVVDCCPTCPGDGDLDMSKILFQDFAGLDAGIFQMSWSLVGDNDNDDGNSGKDNRPDKDNNNNNNNNNKNNDDDDEKDKPKPKPKPTPTPKPKPTPTATKTTTKTKTTKTTKSESSTSTSSESESESVATSTANRVKKPKQTSQRQSKGNNIANLSNAISGLRMMVHAGNA</sequence>
<dbReference type="PANTHER" id="PTHR31836">
    <property type="match status" value="1"/>
</dbReference>
<name>A0A177T9U1_9BASI</name>
<keyword evidence="1 3" id="KW-0732">Signal</keyword>
<evidence type="ECO:0000256" key="1">
    <source>
        <dbReference type="ARBA" id="ARBA00022729"/>
    </source>
</evidence>
<dbReference type="InterPro" id="IPR051477">
    <property type="entry name" value="Expansin_CellWall"/>
</dbReference>
<organism evidence="4 5">
    <name type="scientific">Tilletia indica</name>
    <dbReference type="NCBI Taxonomy" id="43049"/>
    <lineage>
        <taxon>Eukaryota</taxon>
        <taxon>Fungi</taxon>
        <taxon>Dikarya</taxon>
        <taxon>Basidiomycota</taxon>
        <taxon>Ustilaginomycotina</taxon>
        <taxon>Exobasidiomycetes</taxon>
        <taxon>Tilletiales</taxon>
        <taxon>Tilletiaceae</taxon>
        <taxon>Tilletia</taxon>
    </lineage>
</organism>
<feature type="region of interest" description="Disordered" evidence="2">
    <location>
        <begin position="163"/>
        <end position="291"/>
    </location>
</feature>
<reference evidence="4" key="2">
    <citation type="journal article" date="2019" name="IMA Fungus">
        <title>Genome sequencing and comparison of five Tilletia species to identify candidate genes for the detection of regulated species infecting wheat.</title>
        <authorList>
            <person name="Nguyen H.D.T."/>
            <person name="Sultana T."/>
            <person name="Kesanakurti P."/>
            <person name="Hambleton S."/>
        </authorList>
    </citation>
    <scope>NUCLEOTIDE SEQUENCE</scope>
    <source>
        <strain evidence="4">DAOMC 236416</strain>
    </source>
</reference>
<keyword evidence="5" id="KW-1185">Reference proteome</keyword>
<gene>
    <name evidence="4" type="ORF">A4X13_0g7328</name>
</gene>
<reference evidence="4" key="1">
    <citation type="submission" date="2016-04" db="EMBL/GenBank/DDBJ databases">
        <authorList>
            <person name="Nguyen H.D."/>
            <person name="Samba Siva P."/>
            <person name="Cullis J."/>
            <person name="Levesque C.A."/>
            <person name="Hambleton S."/>
        </authorList>
    </citation>
    <scope>NUCLEOTIDE SEQUENCE</scope>
    <source>
        <strain evidence="4">DAOMC 236416</strain>
    </source>
</reference>
<dbReference type="PANTHER" id="PTHR31836:SF28">
    <property type="entry name" value="SRCR DOMAIN-CONTAINING PROTEIN-RELATED"/>
    <property type="match status" value="1"/>
</dbReference>
<dbReference type="CDD" id="cd22191">
    <property type="entry name" value="DPBB_RlpA_EXP_N-like"/>
    <property type="match status" value="1"/>
</dbReference>
<feature type="compositionally biased region" description="Basic and acidic residues" evidence="2">
    <location>
        <begin position="169"/>
        <end position="180"/>
    </location>
</feature>
<evidence type="ECO:0008006" key="6">
    <source>
        <dbReference type="Google" id="ProtNLM"/>
    </source>
</evidence>
<dbReference type="Proteomes" id="UP000077521">
    <property type="component" value="Unassembled WGS sequence"/>
</dbReference>
<dbReference type="Gene3D" id="2.40.40.10">
    <property type="entry name" value="RlpA-like domain"/>
    <property type="match status" value="1"/>
</dbReference>